<name>A0A8S5Q0J2_9CAUD</name>
<organism evidence="1">
    <name type="scientific">Podoviridae sp. ct3k57</name>
    <dbReference type="NCBI Taxonomy" id="2825217"/>
    <lineage>
        <taxon>Viruses</taxon>
        <taxon>Duplodnaviria</taxon>
        <taxon>Heunggongvirae</taxon>
        <taxon>Uroviricota</taxon>
        <taxon>Caudoviricetes</taxon>
    </lineage>
</organism>
<proteinExistence type="predicted"/>
<sequence>MHANWKTWRRHLFLKGKATKPALMPTFSARLSPKSHFPGPNTGIVFGLFLIVFKIN</sequence>
<protein>
    <submittedName>
        <fullName evidence="1">Uncharacterized protein</fullName>
    </submittedName>
</protein>
<reference evidence="1" key="1">
    <citation type="journal article" date="2021" name="Proc. Natl. Acad. Sci. U.S.A.">
        <title>A Catalog of Tens of Thousands of Viruses from Human Metagenomes Reveals Hidden Associations with Chronic Diseases.</title>
        <authorList>
            <person name="Tisza M.J."/>
            <person name="Buck C.B."/>
        </authorList>
    </citation>
    <scope>NUCLEOTIDE SEQUENCE</scope>
    <source>
        <strain evidence="1">Ct3k57</strain>
    </source>
</reference>
<accession>A0A8S5Q0J2</accession>
<evidence type="ECO:0000313" key="1">
    <source>
        <dbReference type="EMBL" id="DAE12504.1"/>
    </source>
</evidence>
<dbReference type="EMBL" id="BK015553">
    <property type="protein sequence ID" value="DAE12504.1"/>
    <property type="molecule type" value="Genomic_DNA"/>
</dbReference>